<gene>
    <name evidence="3" type="ORF">I8531_003613</name>
    <name evidence="4" type="ORF">I8531_005754</name>
</gene>
<dbReference type="Gene3D" id="1.25.40.10">
    <property type="entry name" value="Tetratricopeptide repeat domain"/>
    <property type="match status" value="1"/>
</dbReference>
<dbReference type="InterPro" id="IPR027417">
    <property type="entry name" value="P-loop_NTPase"/>
</dbReference>
<dbReference type="EMBL" id="DACSUM010000146">
    <property type="protein sequence ID" value="HAT3585320.1"/>
    <property type="molecule type" value="Genomic_DNA"/>
</dbReference>
<evidence type="ECO:0000313" key="4">
    <source>
        <dbReference type="EMBL" id="HAT3585320.1"/>
    </source>
</evidence>
<keyword evidence="1" id="KW-0677">Repeat</keyword>
<dbReference type="SUPFAM" id="SSF52540">
    <property type="entry name" value="P-loop containing nucleoside triphosphate hydrolases"/>
    <property type="match status" value="1"/>
</dbReference>
<dbReference type="PANTHER" id="PTHR19860:SF40">
    <property type="entry name" value="WD40 REPEAT-CONTAINING PROTEIN"/>
    <property type="match status" value="1"/>
</dbReference>
<evidence type="ECO:0000259" key="2">
    <source>
        <dbReference type="Pfam" id="PF13271"/>
    </source>
</evidence>
<evidence type="ECO:0000256" key="1">
    <source>
        <dbReference type="ARBA" id="ARBA00022737"/>
    </source>
</evidence>
<comment type="caution">
    <text evidence="4">The sequence shown here is derived from an EMBL/GenBank/DDBJ whole genome shotgun (WGS) entry which is preliminary data.</text>
</comment>
<dbReference type="InterPro" id="IPR011990">
    <property type="entry name" value="TPR-like_helical_dom_sf"/>
</dbReference>
<sequence length="945" mass="107270">MTQATLQREIRVFLSSTFRDMDAERHYLVIRVFPEIRQICYQRMINFSEIDLRWGITEEAAHNGRTVQICLEEIERCRSLGIPPFFIGFLGERYGWVPQADDLAAYWLQSPDQRYAGLIRDALKENISVTELEIRFAFLAPPPDVVPLSSASTPRVQMFLRDPAVTAAMANAETPQDVWFDRLPDGTPDSTRTEQLALLKQRLRQHFAQTIAIDGYDSVEQFGEAVRAYLLNAIDTLYPAQQMPDRWQQRTHEHAQFAAARRRAYVPLTAFRQQIISELNQGWMAISPAPWLITAPSGMGKSAFLADLESTLREKNRPAPMPWDDDYVPLEMSELLSQDDNYRVFSHYIGADGDTTLDNWRNRLFWFFAEAGDGTEPASEEHHAWQQVMDRLQRFRQNEKATLVLILDAINQFDKPELAIHRLQQLEWPSRVLLVLTATPEVQSFLEQQKIAWKCHPLPALTQEERGLLCQASLSQVSKSLSRELTGQLMAAPACNNPLFMHLVLEELCLHGRHEALPERLAALLACTEPGALFTSVLQASDRDFSLPKLATRAACAIAASRRGLTHSELSRILAVYPSLKVPDSELVPLLARLAPYCQNSNGRLRLLHNTLYQALQSNDEMESCRESILREFQDSSDFALAERTWQWLSLGEIDPVIRELSEVMAVIRLHEIDPALLRTVWQLSGIYDGRRLDPRFEQAFEWRAPDAMAMQSYLPAALAIFTWLRQSRAEKAATQWAGMIKPCVDDDNTPPGLKAHFYNTLSVLAQKTANPALAKEAMEQVLENLFNPGEDGMKMLAVTMSNMAQQLNAAGKREQALELYQKAKVAALQPPRDPAVLANVIMQIAQIKAQSGNSAETEQHLQEAVALIEQMPPTPQRQIMLSSMYQELATVWLMEKDFARAVELYDRAIAAVQTIYRSDASEIRKLEESRNLFYRLACEHGQAE</sequence>
<feature type="domain" description="DUF4062" evidence="2">
    <location>
        <begin position="11"/>
        <end position="105"/>
    </location>
</feature>
<dbReference type="AlphaFoldDB" id="A0A9P3TDK8"/>
<dbReference type="Gene3D" id="3.40.50.300">
    <property type="entry name" value="P-loop containing nucleotide triphosphate hydrolases"/>
    <property type="match status" value="1"/>
</dbReference>
<proteinExistence type="predicted"/>
<dbReference type="RefSeq" id="WP_047371675.1">
    <property type="nucleotide sequence ID" value="NZ_CABMNU010000005.1"/>
</dbReference>
<dbReference type="Proteomes" id="UP000867740">
    <property type="component" value="Unassembled WGS sequence"/>
</dbReference>
<evidence type="ECO:0000313" key="3">
    <source>
        <dbReference type="EMBL" id="HAT3583279.1"/>
    </source>
</evidence>
<reference evidence="4" key="2">
    <citation type="submission" date="2020-10" db="EMBL/GenBank/DDBJ databases">
        <authorList>
            <consortium name="NCBI Pathogen Detection Project"/>
        </authorList>
    </citation>
    <scope>NUCLEOTIDE SEQUENCE</scope>
    <source>
        <strain evidence="4">CAVp300</strain>
    </source>
</reference>
<dbReference type="InterPro" id="IPR019734">
    <property type="entry name" value="TPR_rpt"/>
</dbReference>
<protein>
    <submittedName>
        <fullName evidence="4">DUF4062 domain-containing protein</fullName>
    </submittedName>
</protein>
<evidence type="ECO:0000313" key="5">
    <source>
        <dbReference type="Proteomes" id="UP000867740"/>
    </source>
</evidence>
<name>A0A9P3TDK8_KLUIN</name>
<dbReference type="InterPro" id="IPR051191">
    <property type="entry name" value="DCAF12"/>
</dbReference>
<dbReference type="PANTHER" id="PTHR19860">
    <property type="entry name" value="DDB1- AND CUL4-ASSOCIATED FACTOR 12-RELATED"/>
    <property type="match status" value="1"/>
</dbReference>
<dbReference type="SUPFAM" id="SSF48452">
    <property type="entry name" value="TPR-like"/>
    <property type="match status" value="1"/>
</dbReference>
<organism evidence="4 5">
    <name type="scientific">Kluyvera intermedia</name>
    <name type="common">Enterobacter intermedius</name>
    <dbReference type="NCBI Taxonomy" id="61648"/>
    <lineage>
        <taxon>Bacteria</taxon>
        <taxon>Pseudomonadati</taxon>
        <taxon>Pseudomonadota</taxon>
        <taxon>Gammaproteobacteria</taxon>
        <taxon>Enterobacterales</taxon>
        <taxon>Enterobacteriaceae</taxon>
        <taxon>Kluyvera</taxon>
    </lineage>
</organism>
<dbReference type="SMART" id="SM00028">
    <property type="entry name" value="TPR"/>
    <property type="match status" value="3"/>
</dbReference>
<dbReference type="EMBL" id="DACSUM010000032">
    <property type="protein sequence ID" value="HAT3583279.1"/>
    <property type="molecule type" value="Genomic_DNA"/>
</dbReference>
<dbReference type="InterPro" id="IPR025139">
    <property type="entry name" value="DUF4062"/>
</dbReference>
<reference evidence="4" key="1">
    <citation type="journal article" date="2018" name="Genome Biol.">
        <title>SKESA: strategic k-mer extension for scrupulous assemblies.</title>
        <authorList>
            <person name="Souvorov A."/>
            <person name="Agarwala R."/>
            <person name="Lipman D.J."/>
        </authorList>
    </citation>
    <scope>NUCLEOTIDE SEQUENCE</scope>
    <source>
        <strain evidence="4">CAVp300</strain>
    </source>
</reference>
<accession>A0A9P3TDK8</accession>
<dbReference type="Pfam" id="PF13271">
    <property type="entry name" value="DUF4062"/>
    <property type="match status" value="1"/>
</dbReference>